<dbReference type="Proteomes" id="UP000276770">
    <property type="component" value="Unassembled WGS sequence"/>
</dbReference>
<sequence>MKDGRHPYDSFYESLEPVLSSKIDEFVLIGYGKITKKELWEYLTKKKWKKPEPGIRLHQLVHEVLTIKTSDYMTFATVEAYRSPNWFTELDQEELQELLHPNGK</sequence>
<dbReference type="InterPro" id="IPR025716">
    <property type="entry name" value="Post-transcriptional_regulator"/>
</dbReference>
<gene>
    <name evidence="1" type="ORF">D9X91_01495</name>
</gene>
<keyword evidence="2" id="KW-1185">Reference proteome</keyword>
<comment type="caution">
    <text evidence="1">The sequence shown here is derived from an EMBL/GenBank/DDBJ whole genome shotgun (WGS) entry which is preliminary data.</text>
</comment>
<dbReference type="RefSeq" id="WP_121678780.1">
    <property type="nucleotide sequence ID" value="NZ_RCVZ01000001.1"/>
</dbReference>
<protein>
    <submittedName>
        <fullName evidence="1">Competence protein ComN</fullName>
    </submittedName>
</protein>
<dbReference type="AlphaFoldDB" id="A0A3L7K5H4"/>
<name>A0A3L7K5H4_9BACI</name>
<organism evidence="1 2">
    <name type="scientific">Falsibacillus albus</name>
    <dbReference type="NCBI Taxonomy" id="2478915"/>
    <lineage>
        <taxon>Bacteria</taxon>
        <taxon>Bacillati</taxon>
        <taxon>Bacillota</taxon>
        <taxon>Bacilli</taxon>
        <taxon>Bacillales</taxon>
        <taxon>Bacillaceae</taxon>
        <taxon>Falsibacillus</taxon>
    </lineage>
</organism>
<dbReference type="EMBL" id="RCVZ01000001">
    <property type="protein sequence ID" value="RLQ98090.1"/>
    <property type="molecule type" value="Genomic_DNA"/>
</dbReference>
<evidence type="ECO:0000313" key="2">
    <source>
        <dbReference type="Proteomes" id="UP000276770"/>
    </source>
</evidence>
<dbReference type="Pfam" id="PF13797">
    <property type="entry name" value="Post_transc_reg"/>
    <property type="match status" value="1"/>
</dbReference>
<dbReference type="OrthoDB" id="2990595at2"/>
<proteinExistence type="predicted"/>
<accession>A0A3L7K5H4</accession>
<evidence type="ECO:0000313" key="1">
    <source>
        <dbReference type="EMBL" id="RLQ98090.1"/>
    </source>
</evidence>
<reference evidence="1 2" key="1">
    <citation type="submission" date="2018-10" db="EMBL/GenBank/DDBJ databases">
        <title>Falsibacillus sp. genome draft.</title>
        <authorList>
            <person name="Shi S."/>
        </authorList>
    </citation>
    <scope>NUCLEOTIDE SEQUENCE [LARGE SCALE GENOMIC DNA]</scope>
    <source>
        <strain evidence="1 2">GY 10110</strain>
    </source>
</reference>